<keyword evidence="3" id="KW-1185">Reference proteome</keyword>
<evidence type="ECO:0000313" key="3">
    <source>
        <dbReference type="Proteomes" id="UP000219688"/>
    </source>
</evidence>
<name>A0A285VI17_9MICO</name>
<evidence type="ECO:0000256" key="1">
    <source>
        <dbReference type="SAM" id="MobiDB-lite"/>
    </source>
</evidence>
<dbReference type="OrthoDB" id="3213531at2"/>
<dbReference type="Pfam" id="PF06348">
    <property type="entry name" value="DUF1059"/>
    <property type="match status" value="1"/>
</dbReference>
<accession>A0A285VI17</accession>
<dbReference type="EMBL" id="OBQK01000001">
    <property type="protein sequence ID" value="SOC52191.1"/>
    <property type="molecule type" value="Genomic_DNA"/>
</dbReference>
<dbReference type="InterPro" id="IPR009409">
    <property type="entry name" value="DUF1059"/>
</dbReference>
<feature type="region of interest" description="Disordered" evidence="1">
    <location>
        <begin position="35"/>
        <end position="61"/>
    </location>
</feature>
<evidence type="ECO:0008006" key="4">
    <source>
        <dbReference type="Google" id="ProtNLM"/>
    </source>
</evidence>
<protein>
    <recommendedName>
        <fullName evidence="4">Small metal-binding protein</fullName>
    </recommendedName>
</protein>
<evidence type="ECO:0000313" key="2">
    <source>
        <dbReference type="EMBL" id="SOC52191.1"/>
    </source>
</evidence>
<dbReference type="AlphaFoldDB" id="A0A285VI17"/>
<proteinExistence type="predicted"/>
<dbReference type="Proteomes" id="UP000219688">
    <property type="component" value="Unassembled WGS sequence"/>
</dbReference>
<organism evidence="2 3">
    <name type="scientific">Ornithinimicrobium cerasi</name>
    <dbReference type="NCBI Taxonomy" id="2248773"/>
    <lineage>
        <taxon>Bacteria</taxon>
        <taxon>Bacillati</taxon>
        <taxon>Actinomycetota</taxon>
        <taxon>Actinomycetes</taxon>
        <taxon>Micrococcales</taxon>
        <taxon>Ornithinimicrobiaceae</taxon>
        <taxon>Ornithinimicrobium</taxon>
    </lineage>
</organism>
<reference evidence="3" key="1">
    <citation type="submission" date="2017-08" db="EMBL/GenBank/DDBJ databases">
        <authorList>
            <person name="Varghese N."/>
            <person name="Submissions S."/>
        </authorList>
    </citation>
    <scope>NUCLEOTIDE SEQUENCE [LARGE SCALE GENOMIC DNA]</scope>
    <source>
        <strain evidence="3">USBA17B2</strain>
    </source>
</reference>
<dbReference type="RefSeq" id="WP_097186629.1">
    <property type="nucleotide sequence ID" value="NZ_OBQK01000001.1"/>
</dbReference>
<gene>
    <name evidence="2" type="ORF">SAMN05421879_101444</name>
</gene>
<sequence length="61" mass="6678">MKELRCRDVGFDCEGVVTGQTEDDVLRQAAAHAREAHGLSAEQVDDPGFASQVEPLIHDRT</sequence>